<keyword evidence="8" id="KW-1133">Transmembrane helix</keyword>
<evidence type="ECO:0000256" key="5">
    <source>
        <dbReference type="ARBA" id="ARBA00022679"/>
    </source>
</evidence>
<dbReference type="EMBL" id="GL732609">
    <property type="protein sequence ID" value="EFX71564.1"/>
    <property type="molecule type" value="Genomic_DNA"/>
</dbReference>
<keyword evidence="6" id="KW-0812">Transmembrane</keyword>
<keyword evidence="5" id="KW-0808">Transferase</keyword>
<evidence type="ECO:0000256" key="8">
    <source>
        <dbReference type="ARBA" id="ARBA00022989"/>
    </source>
</evidence>
<reference evidence="13 14" key="1">
    <citation type="journal article" date="2011" name="Science">
        <title>The ecoresponsive genome of Daphnia pulex.</title>
        <authorList>
            <person name="Colbourne J.K."/>
            <person name="Pfrender M.E."/>
            <person name="Gilbert D."/>
            <person name="Thomas W.K."/>
            <person name="Tucker A."/>
            <person name="Oakley T.H."/>
            <person name="Tokishita S."/>
            <person name="Aerts A."/>
            <person name="Arnold G.J."/>
            <person name="Basu M.K."/>
            <person name="Bauer D.J."/>
            <person name="Caceres C.E."/>
            <person name="Carmel L."/>
            <person name="Casola C."/>
            <person name="Choi J.H."/>
            <person name="Detter J.C."/>
            <person name="Dong Q."/>
            <person name="Dusheyko S."/>
            <person name="Eads B.D."/>
            <person name="Frohlich T."/>
            <person name="Geiler-Samerotte K.A."/>
            <person name="Gerlach D."/>
            <person name="Hatcher P."/>
            <person name="Jogdeo S."/>
            <person name="Krijgsveld J."/>
            <person name="Kriventseva E.V."/>
            <person name="Kultz D."/>
            <person name="Laforsch C."/>
            <person name="Lindquist E."/>
            <person name="Lopez J."/>
            <person name="Manak J.R."/>
            <person name="Muller J."/>
            <person name="Pangilinan J."/>
            <person name="Patwardhan R.P."/>
            <person name="Pitluck S."/>
            <person name="Pritham E.J."/>
            <person name="Rechtsteiner A."/>
            <person name="Rho M."/>
            <person name="Rogozin I.B."/>
            <person name="Sakarya O."/>
            <person name="Salamov A."/>
            <person name="Schaack S."/>
            <person name="Shapiro H."/>
            <person name="Shiga Y."/>
            <person name="Skalitzky C."/>
            <person name="Smith Z."/>
            <person name="Souvorov A."/>
            <person name="Sung W."/>
            <person name="Tang Z."/>
            <person name="Tsuchiya D."/>
            <person name="Tu H."/>
            <person name="Vos H."/>
            <person name="Wang M."/>
            <person name="Wolf Y.I."/>
            <person name="Yamagata H."/>
            <person name="Yamada T."/>
            <person name="Ye Y."/>
            <person name="Shaw J.R."/>
            <person name="Andrews J."/>
            <person name="Crease T.J."/>
            <person name="Tang H."/>
            <person name="Lucas S.M."/>
            <person name="Robertson H.M."/>
            <person name="Bork P."/>
            <person name="Koonin E.V."/>
            <person name="Zdobnov E.M."/>
            <person name="Grigoriev I.V."/>
            <person name="Lynch M."/>
            <person name="Boore J.L."/>
        </authorList>
    </citation>
    <scope>NUCLEOTIDE SEQUENCE [LARGE SCALE GENOMIC DNA]</scope>
</reference>
<feature type="domain" description="Galactosyltransferase N-terminal" evidence="12">
    <location>
        <begin position="6"/>
        <end position="108"/>
    </location>
</feature>
<evidence type="ECO:0008006" key="15">
    <source>
        <dbReference type="Google" id="ProtNLM"/>
    </source>
</evidence>
<dbReference type="InterPro" id="IPR027995">
    <property type="entry name" value="Galactosyl_T_N"/>
</dbReference>
<organism evidence="13 14">
    <name type="scientific">Daphnia pulex</name>
    <name type="common">Water flea</name>
    <dbReference type="NCBI Taxonomy" id="6669"/>
    <lineage>
        <taxon>Eukaryota</taxon>
        <taxon>Metazoa</taxon>
        <taxon>Ecdysozoa</taxon>
        <taxon>Arthropoda</taxon>
        <taxon>Crustacea</taxon>
        <taxon>Branchiopoda</taxon>
        <taxon>Diplostraca</taxon>
        <taxon>Cladocera</taxon>
        <taxon>Anomopoda</taxon>
        <taxon>Daphniidae</taxon>
        <taxon>Daphnia</taxon>
    </lineage>
</organism>
<comment type="pathway">
    <text evidence="2">Protein modification; protein glycosylation.</text>
</comment>
<keyword evidence="4" id="KW-0328">Glycosyltransferase</keyword>
<dbReference type="OMA" id="AYDNRIM"/>
<dbReference type="PRINTS" id="PR02050">
    <property type="entry name" value="B14GALTRFASE"/>
</dbReference>
<dbReference type="InterPro" id="IPR027791">
    <property type="entry name" value="Galactosyl_T_C"/>
</dbReference>
<evidence type="ECO:0000256" key="4">
    <source>
        <dbReference type="ARBA" id="ARBA00022676"/>
    </source>
</evidence>
<protein>
    <recommendedName>
        <fullName evidence="15">Galactosyltransferase N-terminal domain-containing protein</fullName>
    </recommendedName>
</protein>
<keyword evidence="14" id="KW-1185">Reference proteome</keyword>
<dbReference type="UniPathway" id="UPA00378"/>
<keyword evidence="9" id="KW-0472">Membrane</keyword>
<keyword evidence="10" id="KW-0325">Glycoprotein</keyword>
<evidence type="ECO:0000313" key="14">
    <source>
        <dbReference type="Proteomes" id="UP000000305"/>
    </source>
</evidence>
<evidence type="ECO:0000256" key="1">
    <source>
        <dbReference type="ARBA" id="ARBA00004606"/>
    </source>
</evidence>
<dbReference type="Gene3D" id="3.90.550.10">
    <property type="entry name" value="Spore Coat Polysaccharide Biosynthesis Protein SpsA, Chain A"/>
    <property type="match status" value="1"/>
</dbReference>
<evidence type="ECO:0000256" key="9">
    <source>
        <dbReference type="ARBA" id="ARBA00023136"/>
    </source>
</evidence>
<feature type="domain" description="Galactosyltransferase C-terminal" evidence="11">
    <location>
        <begin position="133"/>
        <end position="195"/>
    </location>
</feature>
<sequence length="257" mass="29698">MKSAGLIEGGSYRPKDCQSRNKVAIILPFRNRSQHLTVFLHYMHPFLQRQQLDYTIFVVEQTDGLPFNRGMLLNVGFVEAHRSDTFQCFIFHDVDILPEDDRNVYSCPEVGRPRHMSFVIDIHDYKPVSLMFLFGGGVIAISAVDFVLANGYSNAFSGLGLEDDDFYRRIRRLNMSVARPNIPAEHLRYRTLYHDPSVDVNPNRQQLFDDGYLRFESDGLINLKYRPSDIELKPLYTHVVVDLTEDNLNLLISRPLN</sequence>
<dbReference type="eggNOG" id="KOG3916">
    <property type="taxonomic scope" value="Eukaryota"/>
</dbReference>
<keyword evidence="7" id="KW-0735">Signal-anchor</keyword>
<dbReference type="GO" id="GO:0006688">
    <property type="term" value="P:glycosphingolipid biosynthetic process"/>
    <property type="evidence" value="ECO:0000318"/>
    <property type="project" value="GO_Central"/>
</dbReference>
<proteinExistence type="inferred from homology"/>
<evidence type="ECO:0000259" key="12">
    <source>
        <dbReference type="Pfam" id="PF13733"/>
    </source>
</evidence>
<dbReference type="GO" id="GO:0016020">
    <property type="term" value="C:membrane"/>
    <property type="evidence" value="ECO:0007669"/>
    <property type="project" value="UniProtKB-SubCell"/>
</dbReference>
<evidence type="ECO:0000256" key="10">
    <source>
        <dbReference type="ARBA" id="ARBA00023180"/>
    </source>
</evidence>
<evidence type="ECO:0000259" key="11">
    <source>
        <dbReference type="Pfam" id="PF02709"/>
    </source>
</evidence>
<dbReference type="Proteomes" id="UP000000305">
    <property type="component" value="Unassembled WGS sequence"/>
</dbReference>
<dbReference type="PANTHER" id="PTHR19300:SF57">
    <property type="entry name" value="BETA-1,4-N-ACETYLGALACTOSAMINYLTRANSFERASE"/>
    <property type="match status" value="1"/>
</dbReference>
<comment type="subcellular location">
    <subcellularLocation>
        <location evidence="1">Membrane</location>
        <topology evidence="1">Single-pass type II membrane protein</topology>
    </subcellularLocation>
</comment>
<dbReference type="OrthoDB" id="10038994at2759"/>
<evidence type="ECO:0000313" key="13">
    <source>
        <dbReference type="EMBL" id="EFX71564.1"/>
    </source>
</evidence>
<gene>
    <name evidence="13" type="ORF">DAPPUDRAFT_60154</name>
</gene>
<dbReference type="InterPro" id="IPR003859">
    <property type="entry name" value="Galactosyl_T"/>
</dbReference>
<dbReference type="SUPFAM" id="SSF53448">
    <property type="entry name" value="Nucleotide-diphospho-sugar transferases"/>
    <property type="match status" value="1"/>
</dbReference>
<evidence type="ECO:0000256" key="3">
    <source>
        <dbReference type="ARBA" id="ARBA00005735"/>
    </source>
</evidence>
<dbReference type="KEGG" id="dpx:DAPPUDRAFT_60154"/>
<evidence type="ECO:0000256" key="7">
    <source>
        <dbReference type="ARBA" id="ARBA00022968"/>
    </source>
</evidence>
<name>E9H9R6_DAPPU</name>
<dbReference type="GO" id="GO:0005794">
    <property type="term" value="C:Golgi apparatus"/>
    <property type="evidence" value="ECO:0000318"/>
    <property type="project" value="GO_Central"/>
</dbReference>
<dbReference type="PANTHER" id="PTHR19300">
    <property type="entry name" value="BETA-1,4-GALACTOSYLTRANSFERASE"/>
    <property type="match status" value="1"/>
</dbReference>
<dbReference type="GO" id="GO:0005975">
    <property type="term" value="P:carbohydrate metabolic process"/>
    <property type="evidence" value="ECO:0007669"/>
    <property type="project" value="InterPro"/>
</dbReference>
<dbReference type="PhylomeDB" id="E9H9R6"/>
<dbReference type="InterPro" id="IPR029044">
    <property type="entry name" value="Nucleotide-diphossugar_trans"/>
</dbReference>
<dbReference type="Pfam" id="PF02709">
    <property type="entry name" value="Glyco_transf_7C"/>
    <property type="match status" value="1"/>
</dbReference>
<dbReference type="HOGENOM" id="CLU_044391_1_4_1"/>
<dbReference type="Pfam" id="PF13733">
    <property type="entry name" value="Glyco_transf_7N"/>
    <property type="match status" value="1"/>
</dbReference>
<evidence type="ECO:0000256" key="2">
    <source>
        <dbReference type="ARBA" id="ARBA00004922"/>
    </source>
</evidence>
<dbReference type="AlphaFoldDB" id="E9H9R6"/>
<dbReference type="GO" id="GO:0033842">
    <property type="term" value="F:N-acetyl-beta-glucosaminyl-derivative 4-beta-N-acetylgalactosaminyltransferase activity"/>
    <property type="evidence" value="ECO:0000318"/>
    <property type="project" value="GO_Central"/>
</dbReference>
<comment type="similarity">
    <text evidence="3">Belongs to the glycosyltransferase 7 family.</text>
</comment>
<accession>E9H9R6</accession>
<dbReference type="InParanoid" id="E9H9R6"/>
<evidence type="ECO:0000256" key="6">
    <source>
        <dbReference type="ARBA" id="ARBA00022692"/>
    </source>
</evidence>